<accession>A0ABY2CSM3</accession>
<sequence>MRRHSGFLGLAINPVPIRGRKKSSLSSRERVGVIDQCDPTVFSPSPYPLPEGEGIYAAGYRDFGISYLAPHMEAAWIP</sequence>
<evidence type="ECO:0000313" key="2">
    <source>
        <dbReference type="Proteomes" id="UP000295649"/>
    </source>
</evidence>
<comment type="caution">
    <text evidence="1">The sequence shown here is derived from an EMBL/GenBank/DDBJ whole genome shotgun (WGS) entry which is preliminary data.</text>
</comment>
<dbReference type="Proteomes" id="UP000295649">
    <property type="component" value="Unassembled WGS sequence"/>
</dbReference>
<proteinExistence type="predicted"/>
<organism evidence="1 2">
    <name type="scientific">Methylomonas methanica</name>
    <dbReference type="NCBI Taxonomy" id="421"/>
    <lineage>
        <taxon>Bacteria</taxon>
        <taxon>Pseudomonadati</taxon>
        <taxon>Pseudomonadota</taxon>
        <taxon>Gammaproteobacteria</taxon>
        <taxon>Methylococcales</taxon>
        <taxon>Methylococcaceae</taxon>
        <taxon>Methylomonas</taxon>
    </lineage>
</organism>
<name>A0ABY2CSM3_METMH</name>
<gene>
    <name evidence="1" type="ORF">EDE11_10143</name>
</gene>
<keyword evidence="2" id="KW-1185">Reference proteome</keyword>
<protein>
    <submittedName>
        <fullName evidence="1">Uncharacterized protein</fullName>
    </submittedName>
</protein>
<evidence type="ECO:0000313" key="1">
    <source>
        <dbReference type="EMBL" id="TCV88256.1"/>
    </source>
</evidence>
<dbReference type="EMBL" id="SMCN01000001">
    <property type="protein sequence ID" value="TCV88256.1"/>
    <property type="molecule type" value="Genomic_DNA"/>
</dbReference>
<reference evidence="1 2" key="1">
    <citation type="submission" date="2019-03" db="EMBL/GenBank/DDBJ databases">
        <title>Systems level insights into methane cycling in arid and semi-arid ecosystems.</title>
        <authorList>
            <person name="Kalyuzhnaya M."/>
        </authorList>
    </citation>
    <scope>NUCLEOTIDE SEQUENCE [LARGE SCALE GENOMIC DNA]</scope>
    <source>
        <strain evidence="1 2">S-1</strain>
    </source>
</reference>